<evidence type="ECO:0000256" key="5">
    <source>
        <dbReference type="ARBA" id="ARBA00023136"/>
    </source>
</evidence>
<dbReference type="SMART" id="SM00965">
    <property type="entry name" value="STN"/>
    <property type="match status" value="1"/>
</dbReference>
<dbReference type="InterPro" id="IPR012910">
    <property type="entry name" value="Plug_dom"/>
</dbReference>
<dbReference type="Proteomes" id="UP000295807">
    <property type="component" value="Unassembled WGS sequence"/>
</dbReference>
<keyword evidence="5 7" id="KW-0472">Membrane</keyword>
<dbReference type="PROSITE" id="PS00018">
    <property type="entry name" value="EF_HAND_1"/>
    <property type="match status" value="1"/>
</dbReference>
<dbReference type="InterPro" id="IPR018247">
    <property type="entry name" value="EF_Hand_1_Ca_BS"/>
</dbReference>
<feature type="domain" description="Secretin/TonB short N-terminal" evidence="8">
    <location>
        <begin position="57"/>
        <end position="108"/>
    </location>
</feature>
<dbReference type="SUPFAM" id="SSF49464">
    <property type="entry name" value="Carboxypeptidase regulatory domain-like"/>
    <property type="match status" value="1"/>
</dbReference>
<proteinExistence type="inferred from homology"/>
<evidence type="ECO:0000256" key="6">
    <source>
        <dbReference type="ARBA" id="ARBA00023237"/>
    </source>
</evidence>
<dbReference type="InterPro" id="IPR039426">
    <property type="entry name" value="TonB-dep_rcpt-like"/>
</dbReference>
<keyword evidence="2 7" id="KW-0813">Transport</keyword>
<dbReference type="AlphaFoldDB" id="A0A4R3KVP4"/>
<dbReference type="EMBL" id="SMAD01000002">
    <property type="protein sequence ID" value="TCS89248.1"/>
    <property type="molecule type" value="Genomic_DNA"/>
</dbReference>
<accession>A0A4R3KVP4</accession>
<keyword evidence="10" id="KW-1185">Reference proteome</keyword>
<comment type="similarity">
    <text evidence="7">Belongs to the TonB-dependent receptor family.</text>
</comment>
<organism evidence="9 10">
    <name type="scientific">Anseongella ginsenosidimutans</name>
    <dbReference type="NCBI Taxonomy" id="496056"/>
    <lineage>
        <taxon>Bacteria</taxon>
        <taxon>Pseudomonadati</taxon>
        <taxon>Bacteroidota</taxon>
        <taxon>Sphingobacteriia</taxon>
        <taxon>Sphingobacteriales</taxon>
        <taxon>Sphingobacteriaceae</taxon>
        <taxon>Anseongella</taxon>
    </lineage>
</organism>
<dbReference type="InterPro" id="IPR037066">
    <property type="entry name" value="Plug_dom_sf"/>
</dbReference>
<dbReference type="Gene3D" id="2.60.40.1120">
    <property type="entry name" value="Carboxypeptidase-like, regulatory domain"/>
    <property type="match status" value="1"/>
</dbReference>
<evidence type="ECO:0000259" key="8">
    <source>
        <dbReference type="SMART" id="SM00965"/>
    </source>
</evidence>
<evidence type="ECO:0000313" key="10">
    <source>
        <dbReference type="Proteomes" id="UP000295807"/>
    </source>
</evidence>
<dbReference type="Gene3D" id="2.170.130.10">
    <property type="entry name" value="TonB-dependent receptor, plug domain"/>
    <property type="match status" value="1"/>
</dbReference>
<dbReference type="NCBIfam" id="TIGR04056">
    <property type="entry name" value="OMP_RagA_SusC"/>
    <property type="match status" value="1"/>
</dbReference>
<dbReference type="SUPFAM" id="SSF56935">
    <property type="entry name" value="Porins"/>
    <property type="match status" value="1"/>
</dbReference>
<dbReference type="Pfam" id="PF07715">
    <property type="entry name" value="Plug"/>
    <property type="match status" value="1"/>
</dbReference>
<evidence type="ECO:0000256" key="7">
    <source>
        <dbReference type="PROSITE-ProRule" id="PRU01360"/>
    </source>
</evidence>
<keyword evidence="3 7" id="KW-1134">Transmembrane beta strand</keyword>
<keyword evidence="6 7" id="KW-0998">Cell outer membrane</keyword>
<evidence type="ECO:0000256" key="4">
    <source>
        <dbReference type="ARBA" id="ARBA00022692"/>
    </source>
</evidence>
<evidence type="ECO:0000256" key="1">
    <source>
        <dbReference type="ARBA" id="ARBA00004571"/>
    </source>
</evidence>
<dbReference type="InterPro" id="IPR011662">
    <property type="entry name" value="Secretin/TonB_short_N"/>
</dbReference>
<dbReference type="NCBIfam" id="TIGR04057">
    <property type="entry name" value="SusC_RagA_signa"/>
    <property type="match status" value="1"/>
</dbReference>
<evidence type="ECO:0000313" key="9">
    <source>
        <dbReference type="EMBL" id="TCS89248.1"/>
    </source>
</evidence>
<dbReference type="Pfam" id="PF07660">
    <property type="entry name" value="STN"/>
    <property type="match status" value="1"/>
</dbReference>
<evidence type="ECO:0000256" key="2">
    <source>
        <dbReference type="ARBA" id="ARBA00022448"/>
    </source>
</evidence>
<dbReference type="Pfam" id="PF13715">
    <property type="entry name" value="CarbopepD_reg_2"/>
    <property type="match status" value="1"/>
</dbReference>
<evidence type="ECO:0000256" key="3">
    <source>
        <dbReference type="ARBA" id="ARBA00022452"/>
    </source>
</evidence>
<dbReference type="InterPro" id="IPR008969">
    <property type="entry name" value="CarboxyPept-like_regulatory"/>
</dbReference>
<dbReference type="PROSITE" id="PS52016">
    <property type="entry name" value="TONB_DEPENDENT_REC_3"/>
    <property type="match status" value="1"/>
</dbReference>
<gene>
    <name evidence="9" type="ORF">EDD80_102442</name>
</gene>
<sequence length="1102" mass="122337">MYEHSIKLLRTMKLIAVLLTVSIMQVSAGGFAQNLTFSQDDVSIKQIFKEIRKQTGYDVFYLPRMVDAGRRLQVNFDNAPLEQVMERCLEGYPLTYVIDDKTIVITRKLSFPRPEDFTTAEKAQQAVSGQVTDSIGAPLPGVAVQVKGTSTGSITDEEGRYELPALEDGAVLVFNLMGFFSQEIPVNGRGVIDLVMKVEESQLEEVVVVGYGTQKRTSLTSAVSDIKGEELTRRPVANAPQALQGLAPGVTVMDRGGAPGKSNATIRIRGITTLGANDPLVVVDGIEQSLQDLNPNDIASVTVLKDAASTAIYGSRAANGVVLVTTKRAETGTLSVNYNGYYAVQQSIYNPEHMGLEDFMRLENTGFVNAGKEPKYTETEIQEWVNATDRYKYPLPNVWFDVFLDPAPQQSHTLSLSGGTEQIKALFSVNYYKQDGIIPTSTGDRKDVRLNTDFKVSDRISLSGDFNYRVKEYAAPLHEDAAFRYMLSGSNFAVPVYPDGTYGLGSENYSPLVTAVMDGTSDFADNYAFINLKGNIEILKGLRFQTQYAVKYEQYYRKDFANDYEIRDYYNKDNILKSVGPNSLTEIRNNSKEYTLNNLLVYDANWSDHALNATLGYSQISHDASELSASRNDFYNNEIQAISQGSADSRDNDGLDFDWGLRSYFGRATYNYSGKYFLEASARYDGSSRFTGDNKYSFFPSVSGAWRISREPFWDGARSVVNEFKLRGSWGKTGNQAVDLYSYFETLAALNYNFGGNGVQGIIQQALANEALTWETTVQTDVGVDLEFLNGKFGLTFDYYVKNTEGILLDLPIPSVIGLTAPPQNAGVVENKGWEVSVTHQNDTHDFRYAITANVSDVRNKIVSLAGTGPYISGSPNEILTIRKEGLPIDAYIGYKTLGFFQSEEDVANYALFDPATSVGDVKYADINEDGAINSEDYVMIGSSIPRYTFGLNMNFGYKNFDMNVFFQGVGKVNGLPSGAFREQGNWGGFALAIGKDYWTPENRDAEFPRPKAQTIHNSQMSDFWMIDASYVKLKNLQIGYTLPASLTEKLTIRKLRVYVSGSNLFTISEATKWGLDPEFPSGRLNYYPQVSLYTLGLNVTF</sequence>
<dbReference type="InterPro" id="IPR036942">
    <property type="entry name" value="Beta-barrel_TonB_sf"/>
</dbReference>
<dbReference type="Gene3D" id="2.40.170.20">
    <property type="entry name" value="TonB-dependent receptor, beta-barrel domain"/>
    <property type="match status" value="1"/>
</dbReference>
<dbReference type="FunFam" id="2.170.130.10:FF:000003">
    <property type="entry name" value="SusC/RagA family TonB-linked outer membrane protein"/>
    <property type="match status" value="1"/>
</dbReference>
<dbReference type="InterPro" id="IPR023996">
    <property type="entry name" value="TonB-dep_OMP_SusC/RagA"/>
</dbReference>
<dbReference type="InterPro" id="IPR023997">
    <property type="entry name" value="TonB-dep_OMP_SusC/RagA_CS"/>
</dbReference>
<comment type="caution">
    <text evidence="9">The sequence shown here is derived from an EMBL/GenBank/DDBJ whole genome shotgun (WGS) entry which is preliminary data.</text>
</comment>
<keyword evidence="4 7" id="KW-0812">Transmembrane</keyword>
<reference evidence="9 10" key="1">
    <citation type="submission" date="2019-03" db="EMBL/GenBank/DDBJ databases">
        <title>Genomic Encyclopedia of Type Strains, Phase IV (KMG-IV): sequencing the most valuable type-strain genomes for metagenomic binning, comparative biology and taxonomic classification.</title>
        <authorList>
            <person name="Goeker M."/>
        </authorList>
    </citation>
    <scope>NUCLEOTIDE SEQUENCE [LARGE SCALE GENOMIC DNA]</scope>
    <source>
        <strain evidence="9 10">DSM 21100</strain>
    </source>
</reference>
<name>A0A4R3KVP4_9SPHI</name>
<protein>
    <submittedName>
        <fullName evidence="9">TonB-linked SusC/RagA family outer membrane protein</fullName>
    </submittedName>
</protein>
<dbReference type="OrthoDB" id="899266at2"/>
<comment type="subcellular location">
    <subcellularLocation>
        <location evidence="1 7">Cell outer membrane</location>
        <topology evidence="1 7">Multi-pass membrane protein</topology>
    </subcellularLocation>
</comment>
<dbReference type="GO" id="GO:0009279">
    <property type="term" value="C:cell outer membrane"/>
    <property type="evidence" value="ECO:0007669"/>
    <property type="project" value="UniProtKB-SubCell"/>
</dbReference>